<sequence>METGRRKKANLDLAFVGQLSGSSSLCPGNAHSRPPLRALYPSVRDLQQTQLNSSSAVVTYVCALLQGRHHLKRVQFVVLGMSSSHLRARSLRAPLPTIMRMYSIDTATTATYVRTLRAFVLDQGGVGFGLSSRCVPETERSPSSSSSSYVVDNAKDVFDLTKDAGQVTLHHTLMNSSRTLVSRTRNLFLS</sequence>
<dbReference type="AlphaFoldDB" id="A0AAD9HK56"/>
<evidence type="ECO:0000313" key="2">
    <source>
        <dbReference type="Proteomes" id="UP001232148"/>
    </source>
</evidence>
<protein>
    <submittedName>
        <fullName evidence="1">Uncharacterized protein</fullName>
    </submittedName>
</protein>
<organism evidence="1 2">
    <name type="scientific">Colletotrichum zoysiae</name>
    <dbReference type="NCBI Taxonomy" id="1216348"/>
    <lineage>
        <taxon>Eukaryota</taxon>
        <taxon>Fungi</taxon>
        <taxon>Dikarya</taxon>
        <taxon>Ascomycota</taxon>
        <taxon>Pezizomycotina</taxon>
        <taxon>Sordariomycetes</taxon>
        <taxon>Hypocreomycetidae</taxon>
        <taxon>Glomerellales</taxon>
        <taxon>Glomerellaceae</taxon>
        <taxon>Colletotrichum</taxon>
        <taxon>Colletotrichum graminicola species complex</taxon>
    </lineage>
</organism>
<gene>
    <name evidence="1" type="ORF">LX32DRAFT_347687</name>
</gene>
<reference evidence="1" key="1">
    <citation type="submission" date="2021-06" db="EMBL/GenBank/DDBJ databases">
        <title>Comparative genomics, transcriptomics and evolutionary studies reveal genomic signatures of adaptation to plant cell wall in hemibiotrophic fungi.</title>
        <authorList>
            <consortium name="DOE Joint Genome Institute"/>
            <person name="Baroncelli R."/>
            <person name="Diaz J.F."/>
            <person name="Benocci T."/>
            <person name="Peng M."/>
            <person name="Battaglia E."/>
            <person name="Haridas S."/>
            <person name="Andreopoulos W."/>
            <person name="Labutti K."/>
            <person name="Pangilinan J."/>
            <person name="Floch G.L."/>
            <person name="Makela M.R."/>
            <person name="Henrissat B."/>
            <person name="Grigoriev I.V."/>
            <person name="Crouch J.A."/>
            <person name="De Vries R.P."/>
            <person name="Sukno S.A."/>
            <person name="Thon M.R."/>
        </authorList>
    </citation>
    <scope>NUCLEOTIDE SEQUENCE</scope>
    <source>
        <strain evidence="1">MAFF235873</strain>
    </source>
</reference>
<dbReference type="Proteomes" id="UP001232148">
    <property type="component" value="Unassembled WGS sequence"/>
</dbReference>
<accession>A0AAD9HK56</accession>
<proteinExistence type="predicted"/>
<dbReference type="EMBL" id="MU842859">
    <property type="protein sequence ID" value="KAK2029792.1"/>
    <property type="molecule type" value="Genomic_DNA"/>
</dbReference>
<evidence type="ECO:0000313" key="1">
    <source>
        <dbReference type="EMBL" id="KAK2029792.1"/>
    </source>
</evidence>
<keyword evidence="2" id="KW-1185">Reference proteome</keyword>
<name>A0AAD9HK56_9PEZI</name>
<comment type="caution">
    <text evidence="1">The sequence shown here is derived from an EMBL/GenBank/DDBJ whole genome shotgun (WGS) entry which is preliminary data.</text>
</comment>